<protein>
    <submittedName>
        <fullName evidence="1">Uncharacterized protein</fullName>
    </submittedName>
</protein>
<dbReference type="Proteomes" id="UP000827872">
    <property type="component" value="Linkage Group LG15"/>
</dbReference>
<evidence type="ECO:0000313" key="1">
    <source>
        <dbReference type="EMBL" id="KAH7997086.1"/>
    </source>
</evidence>
<accession>A0ACB8EWE6</accession>
<sequence length="309" mass="34821">MGNVAGQDQLRQVAEGRLRERLERAKPIPQNLQESIAQARPTVGAARMSPKISFHLAVLLGAVLLQSGEGTRYRDFANSHIEPLGPRNEKLSAYCYRMMRERGLSRRTCKPSNAFIHSSANSIQLICRGAGTRVHPWRNMYDSRQSFRVTTCHSRGRFPRCHYQDPPRMFLKISSWLPLCYFAVLLVAFLGQSSDGATYADFAQRHIDYPRTPASNPNAYCNHMMARRGMTNGSCKAKNTFIHDDPSNVQNICSGKESGKLCDSNQSFFLTFCSNRGRYPNCNYVGTQMTKRVQVGCVGDLPVHFQTDL</sequence>
<evidence type="ECO:0000313" key="2">
    <source>
        <dbReference type="Proteomes" id="UP000827872"/>
    </source>
</evidence>
<name>A0ACB8EWE6_9SAUR</name>
<proteinExistence type="predicted"/>
<comment type="caution">
    <text evidence="1">The sequence shown here is derived from an EMBL/GenBank/DDBJ whole genome shotgun (WGS) entry which is preliminary data.</text>
</comment>
<reference evidence="1" key="1">
    <citation type="submission" date="2021-08" db="EMBL/GenBank/DDBJ databases">
        <title>The first chromosome-level gecko genome reveals the dynamic sex chromosomes of Neotropical dwarf geckos (Sphaerodactylidae: Sphaerodactylus).</title>
        <authorList>
            <person name="Pinto B.J."/>
            <person name="Keating S.E."/>
            <person name="Gamble T."/>
        </authorList>
    </citation>
    <scope>NUCLEOTIDE SEQUENCE</scope>
    <source>
        <strain evidence="1">TG3544</strain>
    </source>
</reference>
<gene>
    <name evidence="1" type="ORF">K3G42_013215</name>
</gene>
<dbReference type="EMBL" id="CM037628">
    <property type="protein sequence ID" value="KAH7997086.1"/>
    <property type="molecule type" value="Genomic_DNA"/>
</dbReference>
<keyword evidence="2" id="KW-1185">Reference proteome</keyword>
<organism evidence="1 2">
    <name type="scientific">Sphaerodactylus townsendi</name>
    <dbReference type="NCBI Taxonomy" id="933632"/>
    <lineage>
        <taxon>Eukaryota</taxon>
        <taxon>Metazoa</taxon>
        <taxon>Chordata</taxon>
        <taxon>Craniata</taxon>
        <taxon>Vertebrata</taxon>
        <taxon>Euteleostomi</taxon>
        <taxon>Lepidosauria</taxon>
        <taxon>Squamata</taxon>
        <taxon>Bifurcata</taxon>
        <taxon>Gekkota</taxon>
        <taxon>Sphaerodactylidae</taxon>
        <taxon>Sphaerodactylus</taxon>
    </lineage>
</organism>